<evidence type="ECO:0000256" key="8">
    <source>
        <dbReference type="ARBA" id="ARBA00022801"/>
    </source>
</evidence>
<dbReference type="GO" id="GO:0008235">
    <property type="term" value="F:metalloexopeptidase activity"/>
    <property type="evidence" value="ECO:0007669"/>
    <property type="project" value="InterPro"/>
</dbReference>
<name>A0A2I2FJZ0_ASPCN</name>
<feature type="binding site" evidence="13">
    <location>
        <position position="443"/>
    </location>
    <ligand>
        <name>Zn(2+)</name>
        <dbReference type="ChEBI" id="CHEBI:29105"/>
        <note>catalytic</note>
    </ligand>
</feature>
<protein>
    <recommendedName>
        <fullName evidence="11">Dipeptidyl peptidase 3</fullName>
        <ecNumber evidence="11">3.4.14.4</ecNumber>
    </recommendedName>
    <alternativeName>
        <fullName evidence="11">Dipeptidyl aminopeptidase III</fullName>
    </alternativeName>
    <alternativeName>
        <fullName evidence="11">Dipeptidyl peptidase III</fullName>
    </alternativeName>
</protein>
<comment type="subcellular location">
    <subcellularLocation>
        <location evidence="2">Cytoplasm</location>
    </subcellularLocation>
</comment>
<evidence type="ECO:0000256" key="6">
    <source>
        <dbReference type="ARBA" id="ARBA00022670"/>
    </source>
</evidence>
<keyword evidence="15" id="KW-1185">Reference proteome</keyword>
<sequence length="695" mass="77562">MKAPQISQLSVASAFDGLDLQQKLYAHYMAKAAWAGSRIVLRQVSPEANGIYDFIIALYDGCDGDWERLATQADVEFHDVQLLLDYAATFLSNMGNYYGSGDQKFTPAISAEKLAALAESASPRAAVLWKQVGRAVLQETPLGLGPPSDLTQSAYYPGLEGPSFQDDMAFVSKTIDELAILPENTRVERKRISPEIEVFNILQASVAEKTSTCQASSDLTSDGRIIRLVNGDHKEEMTRISAYLSKALQYASNKSQDHMVQKLLESFITGNLETYKDAQRLWVNDKAPPVETVIGFVEPYRDPLGVRSEFEGIVGIPDAKETKVLGELSRMADKFVCRLPWVTGDSDDKGPFEKEKFEAPDFSSVQSLAYCSSIIFPGINLPNYNDIRQETGYKGIIFSNRMVAESRRPRGLHLVDESEQETFKKNRFHAYYIWVVLHEILGHGTGKFLNESTPGSFNFDPDNPPMNPVTGKPVSTWYGPGQTWTGVFGDLSTTVDECRAELVGAYLIDDQDILTLFGYSQQGDVTPDDVVYNLYLQLGTDGLRGLENYDPATKKWGQAHSRAHYAMLRHLLRDTQGLYTVICDQEAGKLTVKVDKSLMIQLGKPSLGRMLLRLHMYRCTADIVGCRTFYEDLTTVDDEALKWREIVIAKKDSPLIFSHANTYLDGDTVKLREYEPTTIGIIQSWAERGIDAVVA</sequence>
<comment type="cofactor">
    <cofactor evidence="11 13">
        <name>Zn(2+)</name>
        <dbReference type="ChEBI" id="CHEBI:29105"/>
    </cofactor>
    <text evidence="11 13">Binds 1 zinc ion per subunit.</text>
</comment>
<keyword evidence="6 11" id="KW-0645">Protease</keyword>
<evidence type="ECO:0000256" key="5">
    <source>
        <dbReference type="ARBA" id="ARBA00022490"/>
    </source>
</evidence>
<evidence type="ECO:0000313" key="15">
    <source>
        <dbReference type="Proteomes" id="UP000234585"/>
    </source>
</evidence>
<keyword evidence="5 11" id="KW-0963">Cytoplasm</keyword>
<dbReference type="InterPro" id="IPR005317">
    <property type="entry name" value="Dipeptidyl-peptase3"/>
</dbReference>
<dbReference type="EC" id="3.4.14.4" evidence="11"/>
<keyword evidence="8 11" id="KW-0378">Hydrolase</keyword>
<dbReference type="PIRSF" id="PIRSF007828">
    <property type="entry name" value="Dipeptidyl-peptidase_III"/>
    <property type="match status" value="1"/>
</dbReference>
<dbReference type="GeneID" id="36526884"/>
<dbReference type="GO" id="GO:0005737">
    <property type="term" value="C:cytoplasm"/>
    <property type="evidence" value="ECO:0007669"/>
    <property type="project" value="UniProtKB-SubCell"/>
</dbReference>
<evidence type="ECO:0000256" key="12">
    <source>
        <dbReference type="PIRSR" id="PIRSR007828-1"/>
    </source>
</evidence>
<evidence type="ECO:0000256" key="4">
    <source>
        <dbReference type="ARBA" id="ARBA00022438"/>
    </source>
</evidence>
<keyword evidence="4 11" id="KW-0031">Aminopeptidase</keyword>
<proteinExistence type="inferred from homology"/>
<dbReference type="OrthoDB" id="4694525at2759"/>
<evidence type="ECO:0000313" key="14">
    <source>
        <dbReference type="EMBL" id="PLB40955.1"/>
    </source>
</evidence>
<dbReference type="InterPro" id="IPR039461">
    <property type="entry name" value="Peptidase_M49"/>
</dbReference>
<evidence type="ECO:0000256" key="1">
    <source>
        <dbReference type="ARBA" id="ARBA00001336"/>
    </source>
</evidence>
<dbReference type="GO" id="GO:0004177">
    <property type="term" value="F:aminopeptidase activity"/>
    <property type="evidence" value="ECO:0007669"/>
    <property type="project" value="UniProtKB-KW"/>
</dbReference>
<comment type="similarity">
    <text evidence="3 11">Belongs to the peptidase M49 family.</text>
</comment>
<evidence type="ECO:0000256" key="3">
    <source>
        <dbReference type="ARBA" id="ARBA00010200"/>
    </source>
</evidence>
<dbReference type="GO" id="GO:0008239">
    <property type="term" value="F:dipeptidyl-peptidase activity"/>
    <property type="evidence" value="ECO:0007669"/>
    <property type="project" value="UniProtKB-UniRule"/>
</dbReference>
<evidence type="ECO:0000256" key="2">
    <source>
        <dbReference type="ARBA" id="ARBA00004496"/>
    </source>
</evidence>
<gene>
    <name evidence="14" type="ORF">BDW47DRAFT_73927</name>
</gene>
<feature type="active site" evidence="12">
    <location>
        <position position="439"/>
    </location>
</feature>
<evidence type="ECO:0000256" key="11">
    <source>
        <dbReference type="PIRNR" id="PIRNR007828"/>
    </source>
</evidence>
<reference evidence="14 15" key="1">
    <citation type="submission" date="2017-12" db="EMBL/GenBank/DDBJ databases">
        <authorList>
            <consortium name="DOE Joint Genome Institute"/>
            <person name="Haridas S."/>
            <person name="Kjaerbolling I."/>
            <person name="Vesth T.C."/>
            <person name="Frisvad J.C."/>
            <person name="Nybo J.L."/>
            <person name="Theobald S."/>
            <person name="Kuo A."/>
            <person name="Bowyer P."/>
            <person name="Matsuda Y."/>
            <person name="Mondo S."/>
            <person name="Lyhne E.K."/>
            <person name="Kogle M.E."/>
            <person name="Clum A."/>
            <person name="Lipzen A."/>
            <person name="Salamov A."/>
            <person name="Ngan C.Y."/>
            <person name="Daum C."/>
            <person name="Chiniquy J."/>
            <person name="Barry K."/>
            <person name="LaButti K."/>
            <person name="Simmons B.A."/>
            <person name="Magnuson J.K."/>
            <person name="Mortensen U.H."/>
            <person name="Larsen T.O."/>
            <person name="Grigoriev I.V."/>
            <person name="Baker S.E."/>
            <person name="Andersen M.R."/>
            <person name="Nordberg H.P."/>
            <person name="Cantor M.N."/>
            <person name="Hua S.X."/>
        </authorList>
    </citation>
    <scope>NUCLEOTIDE SEQUENCE [LARGE SCALE GENOMIC DNA]</scope>
    <source>
        <strain evidence="14 15">CBS 102.13</strain>
    </source>
</reference>
<dbReference type="Gene3D" id="3.30.540.30">
    <property type="match status" value="3"/>
</dbReference>
<dbReference type="GO" id="GO:0006508">
    <property type="term" value="P:proteolysis"/>
    <property type="evidence" value="ECO:0007669"/>
    <property type="project" value="UniProtKB-KW"/>
</dbReference>
<keyword evidence="9 11" id="KW-0862">Zinc</keyword>
<dbReference type="PANTHER" id="PTHR23422">
    <property type="entry name" value="DIPEPTIDYL PEPTIDASE III-RELATED"/>
    <property type="match status" value="1"/>
</dbReference>
<feature type="binding site" evidence="13">
    <location>
        <position position="438"/>
    </location>
    <ligand>
        <name>Zn(2+)</name>
        <dbReference type="ChEBI" id="CHEBI:29105"/>
        <note>catalytic</note>
    </ligand>
</feature>
<feature type="binding site" evidence="13">
    <location>
        <position position="497"/>
    </location>
    <ligand>
        <name>Zn(2+)</name>
        <dbReference type="ChEBI" id="CHEBI:29105"/>
        <note>catalytic</note>
    </ligand>
</feature>
<evidence type="ECO:0000256" key="7">
    <source>
        <dbReference type="ARBA" id="ARBA00022723"/>
    </source>
</evidence>
<organism evidence="14 15">
    <name type="scientific">Aspergillus candidus</name>
    <dbReference type="NCBI Taxonomy" id="41067"/>
    <lineage>
        <taxon>Eukaryota</taxon>
        <taxon>Fungi</taxon>
        <taxon>Dikarya</taxon>
        <taxon>Ascomycota</taxon>
        <taxon>Pezizomycotina</taxon>
        <taxon>Eurotiomycetes</taxon>
        <taxon>Eurotiomycetidae</taxon>
        <taxon>Eurotiales</taxon>
        <taxon>Aspergillaceae</taxon>
        <taxon>Aspergillus</taxon>
        <taxon>Aspergillus subgen. Circumdati</taxon>
    </lineage>
</organism>
<keyword evidence="10 11" id="KW-0482">Metalloprotease</keyword>
<dbReference type="Proteomes" id="UP000234585">
    <property type="component" value="Unassembled WGS sequence"/>
</dbReference>
<dbReference type="RefSeq" id="XP_024674967.1">
    <property type="nucleotide sequence ID" value="XM_024819724.1"/>
</dbReference>
<dbReference type="PANTHER" id="PTHR23422:SF11">
    <property type="entry name" value="DIPEPTIDYL PEPTIDASE 3"/>
    <property type="match status" value="1"/>
</dbReference>
<keyword evidence="7 11" id="KW-0479">Metal-binding</keyword>
<evidence type="ECO:0000256" key="9">
    <source>
        <dbReference type="ARBA" id="ARBA00022833"/>
    </source>
</evidence>
<comment type="catalytic activity">
    <reaction evidence="1 11">
        <text>Release of an N-terminal dipeptide from a peptide comprising four or more residues, with broad specificity. Also acts on dipeptidyl 2-naphthylamides.</text>
        <dbReference type="EC" id="3.4.14.4"/>
    </reaction>
</comment>
<dbReference type="STRING" id="41067.A0A2I2FJZ0"/>
<dbReference type="GO" id="GO:0046872">
    <property type="term" value="F:metal ion binding"/>
    <property type="evidence" value="ECO:0007669"/>
    <property type="project" value="UniProtKB-KW"/>
</dbReference>
<accession>A0A2I2FJZ0</accession>
<dbReference type="AlphaFoldDB" id="A0A2I2FJZ0"/>
<dbReference type="EMBL" id="KZ559122">
    <property type="protein sequence ID" value="PLB40955.1"/>
    <property type="molecule type" value="Genomic_DNA"/>
</dbReference>
<evidence type="ECO:0000256" key="10">
    <source>
        <dbReference type="ARBA" id="ARBA00023049"/>
    </source>
</evidence>
<dbReference type="Pfam" id="PF03571">
    <property type="entry name" value="Peptidase_M49"/>
    <property type="match status" value="1"/>
</dbReference>
<evidence type="ECO:0000256" key="13">
    <source>
        <dbReference type="PIRSR" id="PIRSR007828-2"/>
    </source>
</evidence>